<dbReference type="GO" id="GO:0006508">
    <property type="term" value="P:proteolysis"/>
    <property type="evidence" value="ECO:0007669"/>
    <property type="project" value="InterPro"/>
</dbReference>
<dbReference type="InterPro" id="IPR001969">
    <property type="entry name" value="Aspartic_peptidase_AS"/>
</dbReference>
<reference evidence="2 3" key="1">
    <citation type="submission" date="2015-01" db="EMBL/GenBank/DDBJ databases">
        <title>Evolution of Trichinella species and genotypes.</title>
        <authorList>
            <person name="Korhonen P.K."/>
            <person name="Edoardo P."/>
            <person name="Giuseppe L.R."/>
            <person name="Gasser R.B."/>
        </authorList>
    </citation>
    <scope>NUCLEOTIDE SEQUENCE [LARGE SCALE GENOMIC DNA]</scope>
    <source>
        <strain evidence="2">ISS1029</strain>
    </source>
</reference>
<dbReference type="PANTHER" id="PTHR47331">
    <property type="entry name" value="PHD-TYPE DOMAIN-CONTAINING PROTEIN"/>
    <property type="match status" value="1"/>
</dbReference>
<evidence type="ECO:0000256" key="1">
    <source>
        <dbReference type="SAM" id="MobiDB-lite"/>
    </source>
</evidence>
<feature type="region of interest" description="Disordered" evidence="1">
    <location>
        <begin position="355"/>
        <end position="406"/>
    </location>
</feature>
<dbReference type="OrthoDB" id="5919279at2759"/>
<accession>A0A0V1HP66</accession>
<dbReference type="PROSITE" id="PS00141">
    <property type="entry name" value="ASP_PROTEASE"/>
    <property type="match status" value="1"/>
</dbReference>
<dbReference type="PANTHER" id="PTHR47331:SF5">
    <property type="entry name" value="RIBONUCLEASE H"/>
    <property type="match status" value="1"/>
</dbReference>
<feature type="compositionally biased region" description="Polar residues" evidence="1">
    <location>
        <begin position="361"/>
        <end position="374"/>
    </location>
</feature>
<keyword evidence="3" id="KW-1185">Reference proteome</keyword>
<dbReference type="Proteomes" id="UP000055024">
    <property type="component" value="Unassembled WGS sequence"/>
</dbReference>
<sequence length="582" mass="65018">MHNMLKFAELKWHWKTRSQMEKRWRPHFVNEVFETRNQAGIFLKEKGNGPAVNPRQPANLTPAAEQVKSPRVPLPKFDGDILQFKSFWDQFESSIHQREGLSDITKFLHLRSCLSGSALKAIESVTICAENYPEVVQTLKSRFYRLPDVVESHVLSVMNVKACSNEGAGELTRLHDDLNRHFLELKALGKDVNCGLSGFHVILPTLKRKLPSGTVTEWKTFIKDKKDDEIHSDVFLSFLLEQARIKDTDIGARTKAPTKGYHQEPHLSARKPELRFTTAAVQMESGGGCPVCKGDHPADRCPRFQSYSVQQRRHWAMRLKLCFVCLCQGHRRERCPKRKSNQFWNALLAGDAVPAGKARTKQASSAARSSGTDSTEAKASLSRNENEKVENGSEEGTSPVGIHLSSTEGQTTIRLPVVRAMAHGEKGKTKLVNCLLDSGSERSLIQTDVADELDLQGPTRAMTVKGVNGLHVRIAEVRRVRFRLTPVPSKGLEPFKEGIELTAISMPSLCDDLVASPTPWPREIDLPQEATLATPPSLTSIDVLIRFDMYYRVLGRGLRVAGEDDPIAMETIFGWILCGLKA</sequence>
<organism evidence="2 3">
    <name type="scientific">Trichinella zimbabwensis</name>
    <dbReference type="NCBI Taxonomy" id="268475"/>
    <lineage>
        <taxon>Eukaryota</taxon>
        <taxon>Metazoa</taxon>
        <taxon>Ecdysozoa</taxon>
        <taxon>Nematoda</taxon>
        <taxon>Enoplea</taxon>
        <taxon>Dorylaimia</taxon>
        <taxon>Trichinellida</taxon>
        <taxon>Trichinellidae</taxon>
        <taxon>Trichinella</taxon>
    </lineage>
</organism>
<dbReference type="EMBL" id="JYDP01000042">
    <property type="protein sequence ID" value="KRZ12273.1"/>
    <property type="molecule type" value="Genomic_DNA"/>
</dbReference>
<comment type="caution">
    <text evidence="2">The sequence shown here is derived from an EMBL/GenBank/DDBJ whole genome shotgun (WGS) entry which is preliminary data.</text>
</comment>
<evidence type="ECO:0008006" key="4">
    <source>
        <dbReference type="Google" id="ProtNLM"/>
    </source>
</evidence>
<proteinExistence type="predicted"/>
<dbReference type="InterPro" id="IPR005312">
    <property type="entry name" value="DUF1759"/>
</dbReference>
<evidence type="ECO:0000313" key="2">
    <source>
        <dbReference type="EMBL" id="KRZ12273.1"/>
    </source>
</evidence>
<protein>
    <recommendedName>
        <fullName evidence="4">Peptidase aspartic putative domain-containing protein</fullName>
    </recommendedName>
</protein>
<dbReference type="AlphaFoldDB" id="A0A0V1HP66"/>
<dbReference type="Pfam" id="PF03564">
    <property type="entry name" value="DUF1759"/>
    <property type="match status" value="1"/>
</dbReference>
<evidence type="ECO:0000313" key="3">
    <source>
        <dbReference type="Proteomes" id="UP000055024"/>
    </source>
</evidence>
<dbReference type="GO" id="GO:0004190">
    <property type="term" value="F:aspartic-type endopeptidase activity"/>
    <property type="evidence" value="ECO:0007669"/>
    <property type="project" value="InterPro"/>
</dbReference>
<gene>
    <name evidence="2" type="ORF">T11_3417</name>
</gene>
<name>A0A0V1HP66_9BILA</name>